<dbReference type="EMBL" id="JALNTZ010000007">
    <property type="protein sequence ID" value="KAJ3646481.1"/>
    <property type="molecule type" value="Genomic_DNA"/>
</dbReference>
<organism evidence="1 2">
    <name type="scientific">Zophobas morio</name>
    <dbReference type="NCBI Taxonomy" id="2755281"/>
    <lineage>
        <taxon>Eukaryota</taxon>
        <taxon>Metazoa</taxon>
        <taxon>Ecdysozoa</taxon>
        <taxon>Arthropoda</taxon>
        <taxon>Hexapoda</taxon>
        <taxon>Insecta</taxon>
        <taxon>Pterygota</taxon>
        <taxon>Neoptera</taxon>
        <taxon>Endopterygota</taxon>
        <taxon>Coleoptera</taxon>
        <taxon>Polyphaga</taxon>
        <taxon>Cucujiformia</taxon>
        <taxon>Tenebrionidae</taxon>
        <taxon>Zophobas</taxon>
    </lineage>
</organism>
<keyword evidence="2" id="KW-1185">Reference proteome</keyword>
<reference evidence="1" key="1">
    <citation type="journal article" date="2023" name="G3 (Bethesda)">
        <title>Whole genome assemblies of Zophobas morio and Tenebrio molitor.</title>
        <authorList>
            <person name="Kaur S."/>
            <person name="Stinson S.A."/>
            <person name="diCenzo G.C."/>
        </authorList>
    </citation>
    <scope>NUCLEOTIDE SEQUENCE</scope>
    <source>
        <strain evidence="1">QUZm001</strain>
    </source>
</reference>
<proteinExistence type="predicted"/>
<accession>A0AA38I155</accession>
<evidence type="ECO:0000313" key="1">
    <source>
        <dbReference type="EMBL" id="KAJ3646481.1"/>
    </source>
</evidence>
<evidence type="ECO:0000313" key="2">
    <source>
        <dbReference type="Proteomes" id="UP001168821"/>
    </source>
</evidence>
<protein>
    <submittedName>
        <fullName evidence="1">Uncharacterized protein</fullName>
    </submittedName>
</protein>
<dbReference type="AlphaFoldDB" id="A0AA38I155"/>
<sequence length="73" mass="8693">MYCPNIDDAEHTLFSCPRWYKEKQELQILLGGEVNTENLVEHMLSKAEAWETIKKYMGNIMRNKEEDERKQGM</sequence>
<gene>
    <name evidence="1" type="ORF">Zmor_024067</name>
</gene>
<dbReference type="Proteomes" id="UP001168821">
    <property type="component" value="Unassembled WGS sequence"/>
</dbReference>
<comment type="caution">
    <text evidence="1">The sequence shown here is derived from an EMBL/GenBank/DDBJ whole genome shotgun (WGS) entry which is preliminary data.</text>
</comment>
<name>A0AA38I155_9CUCU</name>